<gene>
    <name evidence="2" type="ORF">Lery_0374</name>
</gene>
<sequence length="951" mass="109328">MGKEFDKVLNVLDKIEKILSTVESITPFPQHSLDTYHLCARSIRLQLSTMPEEGPWTDVKSKLTKLKSLIKHIIVSHVDKITAPFHVTWNQSETPLSLTELHRLTRTLANQITEHNQATAKSLKILRRKIADNAPQELLAEFDTILKKLELSPACPVSLDTVLYLKNKAKGYKNKPKTSAVPIMEEEKPQSPFLKTLDVLRGQLDELLNAHAQWANQAFLPGFADDFLLSGWVNDYKAKTADADKAKLFITGRIQHTLEFPDYHEILISELQRTITLLKETNQQRQELAEKILAREALICPAQHDPETLEQLMLTAKILLKKQFETFLLTFCVIDVNNKDDKDTQFFIKNLLQFIGDLKQRFQKYPGIVNSSAIDTLHNQLLMHLGEKKRFLIWGTSLAKMEAKDITALSNQLFDVASPSKVDTAYYAKRIAGSYDLAAFIDAFPIQAIKDYQILKGINEDEHLKILSKEKEIVSDIDALTQELSEYFVLLPEVLGENGPWKAARGLLAELETFRVDEEADLYIQAREKALELVSPLDRVHELASLQKKRLDQMASRTKRLHDLQKQASPLIKALQLEFEEKKKRLQQSLSEELADAEAALNFIKSSPELSCTEQDKSEFETAVELAKQLIKTVPESKEHLFKIRRQVSTTINQLKRHTEVVKGQLKSHITPSFNKANKLYQEHPCPLLDEDNPLKFRLNEVWKDTLKALRTLDNSFLDLDKLQGRDFERWSSQWAMGEKQFVAAFNRYLKVTEDAMEIERRLKTETYKTSCTILTRLETEFERLTQKYIDQAIHKTSDENELAQLQQLKTLPKPAFVECKKTLMDRVDPRLHTLASMHTEFRSINQDYIHENVHLSNDNMFFTQLKASADKHFRNNNMEKLSDGIRHKWVQFLRINVFKPLQALSFNVGNYLKSRSQDLFFVTFGACRTEKELAELGHDLSSRLVAPAAA</sequence>
<dbReference type="RefSeq" id="WP_058525551.1">
    <property type="nucleotide sequence ID" value="NZ_CAAAHY010000001.1"/>
</dbReference>
<evidence type="ECO:0000313" key="2">
    <source>
        <dbReference type="EMBL" id="KTC99473.1"/>
    </source>
</evidence>
<dbReference type="OrthoDB" id="5636224at2"/>
<accession>A0A0W0TUT5</accession>
<evidence type="ECO:0000313" key="3">
    <source>
        <dbReference type="Proteomes" id="UP000054773"/>
    </source>
</evidence>
<proteinExistence type="predicted"/>
<dbReference type="Proteomes" id="UP000054773">
    <property type="component" value="Unassembled WGS sequence"/>
</dbReference>
<dbReference type="PATRIC" id="fig|448.7.peg.390"/>
<name>A0A0W0TUT5_LEGER</name>
<feature type="coiled-coil region" evidence="1">
    <location>
        <begin position="572"/>
        <end position="600"/>
    </location>
</feature>
<evidence type="ECO:0000256" key="1">
    <source>
        <dbReference type="SAM" id="Coils"/>
    </source>
</evidence>
<protein>
    <submittedName>
        <fullName evidence="2">Uncharacterized protein</fullName>
    </submittedName>
</protein>
<keyword evidence="3" id="KW-1185">Reference proteome</keyword>
<keyword evidence="1" id="KW-0175">Coiled coil</keyword>
<dbReference type="AlphaFoldDB" id="A0A0W0TUT5"/>
<reference evidence="2 3" key="1">
    <citation type="submission" date="2015-11" db="EMBL/GenBank/DDBJ databases">
        <title>Genomic analysis of 38 Legionella species identifies large and diverse effector repertoires.</title>
        <authorList>
            <person name="Burstein D."/>
            <person name="Amaro F."/>
            <person name="Zusman T."/>
            <person name="Lifshitz Z."/>
            <person name="Cohen O."/>
            <person name="Gilbert J.A."/>
            <person name="Pupko T."/>
            <person name="Shuman H.A."/>
            <person name="Segal G."/>
        </authorList>
    </citation>
    <scope>NUCLEOTIDE SEQUENCE [LARGE SCALE GENOMIC DNA]</scope>
    <source>
        <strain evidence="2 3">SE-32A-C8</strain>
    </source>
</reference>
<dbReference type="EMBL" id="LNYA01000003">
    <property type="protein sequence ID" value="KTC99473.1"/>
    <property type="molecule type" value="Genomic_DNA"/>
</dbReference>
<organism evidence="2 3">
    <name type="scientific">Legionella erythra</name>
    <dbReference type="NCBI Taxonomy" id="448"/>
    <lineage>
        <taxon>Bacteria</taxon>
        <taxon>Pseudomonadati</taxon>
        <taxon>Pseudomonadota</taxon>
        <taxon>Gammaproteobacteria</taxon>
        <taxon>Legionellales</taxon>
        <taxon>Legionellaceae</taxon>
        <taxon>Legionella</taxon>
    </lineage>
</organism>
<comment type="caution">
    <text evidence="2">The sequence shown here is derived from an EMBL/GenBank/DDBJ whole genome shotgun (WGS) entry which is preliminary data.</text>
</comment>